<evidence type="ECO:0000259" key="1">
    <source>
        <dbReference type="Pfam" id="PF13460"/>
    </source>
</evidence>
<dbReference type="OrthoDB" id="419598at2759"/>
<name>A0A9K3KD04_9STRA</name>
<dbReference type="Pfam" id="PF13460">
    <property type="entry name" value="NAD_binding_10"/>
    <property type="match status" value="1"/>
</dbReference>
<dbReference type="EMBL" id="JAGRRH010000027">
    <property type="protein sequence ID" value="KAG7340698.1"/>
    <property type="molecule type" value="Genomic_DNA"/>
</dbReference>
<dbReference type="AlphaFoldDB" id="A0A9K3KD04"/>
<feature type="domain" description="NAD(P)-binding" evidence="1">
    <location>
        <begin position="68"/>
        <end position="244"/>
    </location>
</feature>
<protein>
    <submittedName>
        <fullName evidence="2">NADPH-binding protein</fullName>
    </submittedName>
</protein>
<evidence type="ECO:0000313" key="2">
    <source>
        <dbReference type="EMBL" id="KAG7340698.1"/>
    </source>
</evidence>
<organism evidence="2 3">
    <name type="scientific">Nitzschia inconspicua</name>
    <dbReference type="NCBI Taxonomy" id="303405"/>
    <lineage>
        <taxon>Eukaryota</taxon>
        <taxon>Sar</taxon>
        <taxon>Stramenopiles</taxon>
        <taxon>Ochrophyta</taxon>
        <taxon>Bacillariophyta</taxon>
        <taxon>Bacillariophyceae</taxon>
        <taxon>Bacillariophycidae</taxon>
        <taxon>Bacillariales</taxon>
        <taxon>Bacillariaceae</taxon>
        <taxon>Nitzschia</taxon>
    </lineage>
</organism>
<gene>
    <name evidence="2" type="ORF">IV203_024241</name>
</gene>
<comment type="caution">
    <text evidence="2">The sequence shown here is derived from an EMBL/GenBank/DDBJ whole genome shotgun (WGS) entry which is preliminary data.</text>
</comment>
<accession>A0A9K3KD04</accession>
<proteinExistence type="predicted"/>
<reference evidence="2" key="2">
    <citation type="submission" date="2021-04" db="EMBL/GenBank/DDBJ databases">
        <authorList>
            <person name="Podell S."/>
        </authorList>
    </citation>
    <scope>NUCLEOTIDE SEQUENCE</scope>
    <source>
        <strain evidence="2">Hildebrandi</strain>
    </source>
</reference>
<reference evidence="2" key="1">
    <citation type="journal article" date="2021" name="Sci. Rep.">
        <title>Diploid genomic architecture of Nitzschia inconspicua, an elite biomass production diatom.</title>
        <authorList>
            <person name="Oliver A."/>
            <person name="Podell S."/>
            <person name="Pinowska A."/>
            <person name="Traller J.C."/>
            <person name="Smith S.R."/>
            <person name="McClure R."/>
            <person name="Beliaev A."/>
            <person name="Bohutskyi P."/>
            <person name="Hill E.A."/>
            <person name="Rabines A."/>
            <person name="Zheng H."/>
            <person name="Allen L.Z."/>
            <person name="Kuo A."/>
            <person name="Grigoriev I.V."/>
            <person name="Allen A.E."/>
            <person name="Hazlebeck D."/>
            <person name="Allen E.E."/>
        </authorList>
    </citation>
    <scope>NUCLEOTIDE SEQUENCE</scope>
    <source>
        <strain evidence="2">Hildebrandi</strain>
    </source>
</reference>
<dbReference type="PANTHER" id="PTHR15020:SF11">
    <property type="entry name" value="OS06G0360300 PROTEIN"/>
    <property type="match status" value="1"/>
</dbReference>
<dbReference type="InterPro" id="IPR016040">
    <property type="entry name" value="NAD(P)-bd_dom"/>
</dbReference>
<dbReference type="PANTHER" id="PTHR15020">
    <property type="entry name" value="FLAVIN REDUCTASE-RELATED"/>
    <property type="match status" value="1"/>
</dbReference>
<evidence type="ECO:0000313" key="3">
    <source>
        <dbReference type="Proteomes" id="UP000693970"/>
    </source>
</evidence>
<dbReference type="Proteomes" id="UP000693970">
    <property type="component" value="Unassembled WGS sequence"/>
</dbReference>
<sequence length="263" mass="29218">MTLAPASRLVILYGIGGLSDVGRHAILAALEQPAVSHITVVTEYPELLDEKRWECGCKEPHTNPATDHPEKIKVVGIDSWKNGSHVKVLKEHMKDANAVISCLGHRQPGWINKELRKKGIVSAVGNKQVIEAMLATDGLDRAVVCSSIGIEEDWPPMEFHWAGKAMKWLFQGPSKKTFKDLTDMELAYKEAKSIDYLFVRPVGISEDEVPVNKWFLQKEKGVDAVGFNMAKMDVARFMVQEALNPTKHRVGVVIGSEPPQSKK</sequence>
<keyword evidence="3" id="KW-1185">Reference proteome</keyword>